<dbReference type="PANTHER" id="PTHR12631:SF10">
    <property type="entry name" value="BETA-XYLOSIDASE-LIKE PROTEIN-RELATED"/>
    <property type="match status" value="1"/>
</dbReference>
<comment type="caution">
    <text evidence="6">The sequence shown here is derived from an EMBL/GenBank/DDBJ whole genome shotgun (WGS) entry which is preliminary data.</text>
</comment>
<dbReference type="RefSeq" id="WP_052761616.1">
    <property type="nucleotide sequence ID" value="NZ_JBCGVB010000001.1"/>
</dbReference>
<organism evidence="6 7">
    <name type="scientific">Mycolicibacterium elephantis</name>
    <dbReference type="NCBI Taxonomy" id="81858"/>
    <lineage>
        <taxon>Bacteria</taxon>
        <taxon>Bacillati</taxon>
        <taxon>Actinomycetota</taxon>
        <taxon>Actinomycetes</taxon>
        <taxon>Mycobacteriales</taxon>
        <taxon>Mycobacteriaceae</taxon>
        <taxon>Mycolicibacterium</taxon>
    </lineage>
</organism>
<feature type="signal peptide" evidence="4">
    <location>
        <begin position="1"/>
        <end position="18"/>
    </location>
</feature>
<dbReference type="Pfam" id="PF00150">
    <property type="entry name" value="Cellulase"/>
    <property type="match status" value="1"/>
</dbReference>
<dbReference type="EMBL" id="MVHP01000023">
    <property type="protein sequence ID" value="ORA63358.1"/>
    <property type="molecule type" value="Genomic_DNA"/>
</dbReference>
<protein>
    <recommendedName>
        <fullName evidence="5">Glycoside hydrolase family 5 domain-containing protein</fullName>
    </recommendedName>
</protein>
<dbReference type="Gene3D" id="3.20.20.80">
    <property type="entry name" value="Glycosidases"/>
    <property type="match status" value="1"/>
</dbReference>
<feature type="chain" id="PRO_5039033153" description="Glycoside hydrolase family 5 domain-containing protein" evidence="4">
    <location>
        <begin position="19"/>
        <end position="357"/>
    </location>
</feature>
<evidence type="ECO:0000313" key="6">
    <source>
        <dbReference type="EMBL" id="ORA63358.1"/>
    </source>
</evidence>
<dbReference type="PANTHER" id="PTHR12631">
    <property type="entry name" value="ALPHA-L-IDURONIDASE"/>
    <property type="match status" value="1"/>
</dbReference>
<dbReference type="InterPro" id="IPR051923">
    <property type="entry name" value="Glycosyl_Hydrolase_39"/>
</dbReference>
<accession>A0A1A0QDA0</accession>
<dbReference type="InterPro" id="IPR017853">
    <property type="entry name" value="GH"/>
</dbReference>
<keyword evidence="2 3" id="KW-0326">Glycosidase</keyword>
<evidence type="ECO:0000313" key="7">
    <source>
        <dbReference type="Proteomes" id="UP000192772"/>
    </source>
</evidence>
<keyword evidence="4" id="KW-0732">Signal</keyword>
<comment type="similarity">
    <text evidence="3">Belongs to the glycosyl hydrolase 5 (cellulase A) family.</text>
</comment>
<evidence type="ECO:0000256" key="3">
    <source>
        <dbReference type="RuleBase" id="RU361153"/>
    </source>
</evidence>
<sequence>MRKLFKAIVALAAVVLVAASLTHMLRPDADNSRSIPVTETAAVSSLGFADSWLWFLSPDDVNRQLDLMVDTGVRSARIMMPWAAIQPNPDAWNWGQADLIVNAANARGIAVVALLNSTPGWATGGGPAIASPPASAEAFGTFAGTMASHFAGRIAAYELWNEANAVQFWAGPQGPQPDRFADLLKAAYPAIKGADPNATVVLGGLSPTINFFSITKNPVDYLNGVYAAGGGGNFDAVGYHPYLFTNNEASRFSTGQANSPRGLFDQLRGVMAANGDGGKQIWATEFGEATSKVSEATQADRIRDFIVTWRTLPGAGPAFIYTTRDRATGSANPQDNYGVYRTDWTPKPAADVMRSLA</sequence>
<dbReference type="GO" id="GO:0000272">
    <property type="term" value="P:polysaccharide catabolic process"/>
    <property type="evidence" value="ECO:0007669"/>
    <property type="project" value="InterPro"/>
</dbReference>
<dbReference type="Proteomes" id="UP000192772">
    <property type="component" value="Unassembled WGS sequence"/>
</dbReference>
<keyword evidence="1 3" id="KW-0378">Hydrolase</keyword>
<dbReference type="OrthoDB" id="9802522at2"/>
<dbReference type="AlphaFoldDB" id="A0A1A0QDA0"/>
<dbReference type="GO" id="GO:0004553">
    <property type="term" value="F:hydrolase activity, hydrolyzing O-glycosyl compounds"/>
    <property type="evidence" value="ECO:0007669"/>
    <property type="project" value="InterPro"/>
</dbReference>
<evidence type="ECO:0000256" key="2">
    <source>
        <dbReference type="ARBA" id="ARBA00023295"/>
    </source>
</evidence>
<dbReference type="InterPro" id="IPR001547">
    <property type="entry name" value="Glyco_hydro_5"/>
</dbReference>
<name>A0A1A0QDA0_9MYCO</name>
<evidence type="ECO:0000256" key="1">
    <source>
        <dbReference type="ARBA" id="ARBA00022801"/>
    </source>
</evidence>
<feature type="domain" description="Glycoside hydrolase family 5" evidence="5">
    <location>
        <begin position="60"/>
        <end position="304"/>
    </location>
</feature>
<dbReference type="STRING" id="81858.BST23_18635"/>
<dbReference type="SUPFAM" id="SSF51445">
    <property type="entry name" value="(Trans)glycosidases"/>
    <property type="match status" value="1"/>
</dbReference>
<gene>
    <name evidence="6" type="ORF">BST23_18635</name>
</gene>
<evidence type="ECO:0000259" key="5">
    <source>
        <dbReference type="Pfam" id="PF00150"/>
    </source>
</evidence>
<evidence type="ECO:0000256" key="4">
    <source>
        <dbReference type="SAM" id="SignalP"/>
    </source>
</evidence>
<proteinExistence type="inferred from homology"/>
<accession>A0A1X0CTE0</accession>
<reference evidence="6 7" key="1">
    <citation type="submission" date="2017-02" db="EMBL/GenBank/DDBJ databases">
        <title>The new phylogeny of genus Mycobacterium.</title>
        <authorList>
            <person name="Tortoli E."/>
            <person name="Trovato A."/>
            <person name="Cirillo D.M."/>
        </authorList>
    </citation>
    <scope>NUCLEOTIDE SEQUENCE [LARGE SCALE GENOMIC DNA]</scope>
    <source>
        <strain evidence="6 7">FI-09383</strain>
    </source>
</reference>